<keyword evidence="2" id="KW-1185">Reference proteome</keyword>
<dbReference type="EMBL" id="CAVMJV010000098">
    <property type="protein sequence ID" value="CAK5095146.1"/>
    <property type="molecule type" value="Genomic_DNA"/>
</dbReference>
<evidence type="ECO:0000313" key="2">
    <source>
        <dbReference type="Proteomes" id="UP001497535"/>
    </source>
</evidence>
<comment type="caution">
    <text evidence="1">The sequence shown here is derived from an EMBL/GenBank/DDBJ whole genome shotgun (WGS) entry which is preliminary data.</text>
</comment>
<reference evidence="1" key="1">
    <citation type="submission" date="2023-11" db="EMBL/GenBank/DDBJ databases">
        <authorList>
            <person name="Poullet M."/>
        </authorList>
    </citation>
    <scope>NUCLEOTIDE SEQUENCE</scope>
    <source>
        <strain evidence="1">E1834</strain>
    </source>
</reference>
<gene>
    <name evidence="1" type="ORF">MENTE1834_LOCUS40836</name>
</gene>
<proteinExistence type="predicted"/>
<evidence type="ECO:0000313" key="1">
    <source>
        <dbReference type="EMBL" id="CAK5095146.1"/>
    </source>
</evidence>
<accession>A0ACB1APZ1</accession>
<organism evidence="1 2">
    <name type="scientific">Meloidogyne enterolobii</name>
    <name type="common">Root-knot nematode worm</name>
    <name type="synonym">Meloidogyne mayaguensis</name>
    <dbReference type="NCBI Taxonomy" id="390850"/>
    <lineage>
        <taxon>Eukaryota</taxon>
        <taxon>Metazoa</taxon>
        <taxon>Ecdysozoa</taxon>
        <taxon>Nematoda</taxon>
        <taxon>Chromadorea</taxon>
        <taxon>Rhabditida</taxon>
        <taxon>Tylenchina</taxon>
        <taxon>Tylenchomorpha</taxon>
        <taxon>Tylenchoidea</taxon>
        <taxon>Meloidogynidae</taxon>
        <taxon>Meloidogyninae</taxon>
        <taxon>Meloidogyne</taxon>
    </lineage>
</organism>
<sequence length="175" mass="20412">MNFCILQFVVNADNKLELTVNVTFTNVMYILNPQYNHPFYIQIHSIFPVPNPMFIPNEQKFSTGVSIPPPNFPNPFIPQNGYLCVHITCKNTGNNRQKEILTIGDQHLRNIFILKHNESIEIEIPDYCIKTENFKFAVTHYVPNENGQHYCFANGENAKRNNFNKWVYFSLINLN</sequence>
<dbReference type="Proteomes" id="UP001497535">
    <property type="component" value="Unassembled WGS sequence"/>
</dbReference>
<protein>
    <submittedName>
        <fullName evidence="1">Uncharacterized protein</fullName>
    </submittedName>
</protein>
<name>A0ACB1APZ1_MELEN</name>